<keyword evidence="1" id="KW-0812">Transmembrane</keyword>
<feature type="transmembrane region" description="Helical" evidence="1">
    <location>
        <begin position="37"/>
        <end position="58"/>
    </location>
</feature>
<evidence type="ECO:0000256" key="1">
    <source>
        <dbReference type="SAM" id="Phobius"/>
    </source>
</evidence>
<feature type="signal peptide" evidence="2">
    <location>
        <begin position="1"/>
        <end position="23"/>
    </location>
</feature>
<evidence type="ECO:0000313" key="4">
    <source>
        <dbReference type="Proteomes" id="UP000186040"/>
    </source>
</evidence>
<feature type="chain" id="PRO_5010181387" description="Major facilitator superfamily (MFS) profile domain-containing protein" evidence="2">
    <location>
        <begin position="24"/>
        <end position="91"/>
    </location>
</feature>
<dbReference type="EMBL" id="MKQR01000028">
    <property type="protein sequence ID" value="OLR89842.1"/>
    <property type="molecule type" value="Genomic_DNA"/>
</dbReference>
<sequence length="91" mass="8427">MARAVVFAAAALLAAAGSATAFAVALAGPLLSGNPGAALAAFAGILLVALALGVVLAARGRTSRAILLAGGGAVLLGGALAVVVLALLLRG</sequence>
<comment type="caution">
    <text evidence="3">The sequence shown here is derived from an EMBL/GenBank/DDBJ whole genome shotgun (WGS) entry which is preliminary data.</text>
</comment>
<keyword evidence="1" id="KW-1133">Transmembrane helix</keyword>
<evidence type="ECO:0000313" key="3">
    <source>
        <dbReference type="EMBL" id="OLR89842.1"/>
    </source>
</evidence>
<keyword evidence="4" id="KW-1185">Reference proteome</keyword>
<dbReference type="Proteomes" id="UP000186040">
    <property type="component" value="Unassembled WGS sequence"/>
</dbReference>
<evidence type="ECO:0000256" key="2">
    <source>
        <dbReference type="SAM" id="SignalP"/>
    </source>
</evidence>
<dbReference type="AlphaFoldDB" id="A0A1Q9LCU7"/>
<evidence type="ECO:0008006" key="5">
    <source>
        <dbReference type="Google" id="ProtNLM"/>
    </source>
</evidence>
<gene>
    <name evidence="3" type="ORF">BJP25_02130</name>
</gene>
<accession>A0A1Q9LCU7</accession>
<keyword evidence="1" id="KW-0472">Membrane</keyword>
<dbReference type="STRING" id="1193682.BJP25_02130"/>
<keyword evidence="2" id="KW-0732">Signal</keyword>
<feature type="transmembrane region" description="Helical" evidence="1">
    <location>
        <begin position="65"/>
        <end position="89"/>
    </location>
</feature>
<protein>
    <recommendedName>
        <fullName evidence="5">Major facilitator superfamily (MFS) profile domain-containing protein</fullName>
    </recommendedName>
</protein>
<name>A0A1Q9LCU7_9PSEU</name>
<organism evidence="3 4">
    <name type="scientific">Actinokineospora bangkokensis</name>
    <dbReference type="NCBI Taxonomy" id="1193682"/>
    <lineage>
        <taxon>Bacteria</taxon>
        <taxon>Bacillati</taxon>
        <taxon>Actinomycetota</taxon>
        <taxon>Actinomycetes</taxon>
        <taxon>Pseudonocardiales</taxon>
        <taxon>Pseudonocardiaceae</taxon>
        <taxon>Actinokineospora</taxon>
    </lineage>
</organism>
<reference evidence="3 4" key="1">
    <citation type="submission" date="2016-10" db="EMBL/GenBank/DDBJ databases">
        <title>The Draft Genome Sequence of Actinokineospora bangkokensis 44EHWT reveals the biosynthetic pathway of antifungal compounds Thailandins with unusual extender unit butylmalonyl-CoA.</title>
        <authorList>
            <person name="Greule A."/>
            <person name="Intra B."/>
            <person name="Flemming S."/>
            <person name="Rommel M.G."/>
            <person name="Panbangred W."/>
            <person name="Bechthold A."/>
        </authorList>
    </citation>
    <scope>NUCLEOTIDE SEQUENCE [LARGE SCALE GENOMIC DNA]</scope>
    <source>
        <strain evidence="3 4">44EHW</strain>
    </source>
</reference>
<proteinExistence type="predicted"/>